<dbReference type="OrthoDB" id="9031811at2"/>
<dbReference type="InterPro" id="IPR013658">
    <property type="entry name" value="SGL"/>
</dbReference>
<dbReference type="InterPro" id="IPR011042">
    <property type="entry name" value="6-blade_b-propeller_TolB-like"/>
</dbReference>
<comment type="caution">
    <text evidence="3">The sequence shown here is derived from an EMBL/GenBank/DDBJ whole genome shotgun (WGS) entry which is preliminary data.</text>
</comment>
<accession>A0A4Z0BY74</accession>
<dbReference type="GO" id="GO:0016787">
    <property type="term" value="F:hydrolase activity"/>
    <property type="evidence" value="ECO:0007669"/>
    <property type="project" value="UniProtKB-KW"/>
</dbReference>
<feature type="domain" description="SMP-30/Gluconolactonase/LRE-like region" evidence="2">
    <location>
        <begin position="67"/>
        <end position="254"/>
    </location>
</feature>
<protein>
    <recommendedName>
        <fullName evidence="2">SMP-30/Gluconolactonase/LRE-like region domain-containing protein</fullName>
    </recommendedName>
</protein>
<proteinExistence type="predicted"/>
<evidence type="ECO:0000313" key="4">
    <source>
        <dbReference type="Proteomes" id="UP000298180"/>
    </source>
</evidence>
<keyword evidence="1" id="KW-0378">Hydrolase</keyword>
<keyword evidence="4" id="KW-1185">Reference proteome</keyword>
<dbReference type="AlphaFoldDB" id="A0A4Z0BY74"/>
<dbReference type="PANTHER" id="PTHR47572:SF4">
    <property type="entry name" value="LACTONASE DRP35"/>
    <property type="match status" value="1"/>
</dbReference>
<organism evidence="3 4">
    <name type="scientific">Ramlibacter henchirensis</name>
    <dbReference type="NCBI Taxonomy" id="204072"/>
    <lineage>
        <taxon>Bacteria</taxon>
        <taxon>Pseudomonadati</taxon>
        <taxon>Pseudomonadota</taxon>
        <taxon>Betaproteobacteria</taxon>
        <taxon>Burkholderiales</taxon>
        <taxon>Comamonadaceae</taxon>
        <taxon>Ramlibacter</taxon>
    </lineage>
</organism>
<gene>
    <name evidence="3" type="ORF">EZ313_17280</name>
</gene>
<reference evidence="3 4" key="1">
    <citation type="submission" date="2019-03" db="EMBL/GenBank/DDBJ databases">
        <title>Ramlibacter henchirensis DSM 14656, whole genome shotgun sequence.</title>
        <authorList>
            <person name="Zhang X."/>
            <person name="Feng G."/>
            <person name="Zhu H."/>
        </authorList>
    </citation>
    <scope>NUCLEOTIDE SEQUENCE [LARGE SCALE GENOMIC DNA]</scope>
    <source>
        <strain evidence="3 4">DSM 14656</strain>
    </source>
</reference>
<dbReference type="PANTHER" id="PTHR47572">
    <property type="entry name" value="LIPOPROTEIN-RELATED"/>
    <property type="match status" value="1"/>
</dbReference>
<dbReference type="EMBL" id="SMLM01000002">
    <property type="protein sequence ID" value="TFZ02975.1"/>
    <property type="molecule type" value="Genomic_DNA"/>
</dbReference>
<evidence type="ECO:0000259" key="2">
    <source>
        <dbReference type="Pfam" id="PF08450"/>
    </source>
</evidence>
<dbReference type="Gene3D" id="2.120.10.30">
    <property type="entry name" value="TolB, C-terminal domain"/>
    <property type="match status" value="1"/>
</dbReference>
<name>A0A4Z0BY74_9BURK</name>
<dbReference type="InterPro" id="IPR051262">
    <property type="entry name" value="SMP-30/CGR1_Lactonase"/>
</dbReference>
<evidence type="ECO:0000256" key="1">
    <source>
        <dbReference type="ARBA" id="ARBA00022801"/>
    </source>
</evidence>
<dbReference type="Proteomes" id="UP000298180">
    <property type="component" value="Unassembled WGS sequence"/>
</dbReference>
<evidence type="ECO:0000313" key="3">
    <source>
        <dbReference type="EMBL" id="TFZ02975.1"/>
    </source>
</evidence>
<dbReference type="SUPFAM" id="SSF63829">
    <property type="entry name" value="Calcium-dependent phosphotriesterase"/>
    <property type="match status" value="1"/>
</dbReference>
<dbReference type="Pfam" id="PF08450">
    <property type="entry name" value="SGL"/>
    <property type="match status" value="1"/>
</dbReference>
<sequence>MSTPLPPTRQAFHWRDEQMGITVADLAFVGSDLERPESVLVTSSDVFAADHVCGVVRVDGERTPLRDVPEGFLPNGIALTQAGEFLIANLGDEGGVWRIDADHRLHPFLLEVNGRQLRNCNFVGYDDVGRLWVSVCTQQRPRMKAFNRHVADGYIVLVDEHGARIVAEGLGFANECRVDPTGNWLYVNESTSRVLSRFPIENVDGRARLGLKEQVYTFTDGDFPDGLNFDVEGGVWVACVVSNRVVRIDLAGRREVILDDADPLLVAEAEQKWTIDGLDDAVARAGLTRTLHNVSCVAFGGDDMKTVYLGSLAGKRLATFRAEIAGARPAHWQFRSFSFR</sequence>